<sequence length="272" mass="31631">MPHFLDEAMYSNNTKRVVETYKTFPNGSLYYDSVDEFGNIHYYELGEWFVKFLNGEMRYSYGNTFFNYCRERIIPKAEWMTSITRSLNHMILSQVLFRIVILSTLTFSLFQCLILRYLHDSALFGWLLITNELIHNLSLFAITCLHSDQDAHLIHFTRLSLIAVTFTTVIKLIVNSFLHNKNKYIQLICMISISFVILSHNTIIQDYDDFIKSPTCDSMTTPSVVFSQLLVIFSFGLCSYLQCLSMRGLQCMTGVTECELQYQQRFCAGGQK</sequence>
<evidence type="ECO:0000256" key="1">
    <source>
        <dbReference type="SAM" id="Phobius"/>
    </source>
</evidence>
<comment type="caution">
    <text evidence="2">The sequence shown here is derived from an EMBL/GenBank/DDBJ whole genome shotgun (WGS) entry which is preliminary data.</text>
</comment>
<organism evidence="2 3">
    <name type="scientific">Caenorhabditis angaria</name>
    <dbReference type="NCBI Taxonomy" id="860376"/>
    <lineage>
        <taxon>Eukaryota</taxon>
        <taxon>Metazoa</taxon>
        <taxon>Ecdysozoa</taxon>
        <taxon>Nematoda</taxon>
        <taxon>Chromadorea</taxon>
        <taxon>Rhabditida</taxon>
        <taxon>Rhabditina</taxon>
        <taxon>Rhabditomorpha</taxon>
        <taxon>Rhabditoidea</taxon>
        <taxon>Rhabditidae</taxon>
        <taxon>Peloderinae</taxon>
        <taxon>Caenorhabditis</taxon>
    </lineage>
</organism>
<dbReference type="Proteomes" id="UP001152747">
    <property type="component" value="Unassembled WGS sequence"/>
</dbReference>
<feature type="transmembrane region" description="Helical" evidence="1">
    <location>
        <begin position="184"/>
        <end position="203"/>
    </location>
</feature>
<gene>
    <name evidence="2" type="ORF">CAMP_LOCUS2099</name>
</gene>
<keyword evidence="3" id="KW-1185">Reference proteome</keyword>
<dbReference type="OrthoDB" id="5778517at2759"/>
<evidence type="ECO:0000313" key="3">
    <source>
        <dbReference type="Proteomes" id="UP001152747"/>
    </source>
</evidence>
<keyword evidence="1" id="KW-0472">Membrane</keyword>
<evidence type="ECO:0000313" key="2">
    <source>
        <dbReference type="EMBL" id="CAI5439462.1"/>
    </source>
</evidence>
<accession>A0A9P1MTI6</accession>
<proteinExistence type="predicted"/>
<feature type="transmembrane region" description="Helical" evidence="1">
    <location>
        <begin position="224"/>
        <end position="242"/>
    </location>
</feature>
<protein>
    <submittedName>
        <fullName evidence="2">Uncharacterized protein</fullName>
    </submittedName>
</protein>
<name>A0A9P1MTI6_9PELO</name>
<keyword evidence="1" id="KW-1133">Transmembrane helix</keyword>
<feature type="transmembrane region" description="Helical" evidence="1">
    <location>
        <begin position="159"/>
        <end position="178"/>
    </location>
</feature>
<reference evidence="2" key="1">
    <citation type="submission" date="2022-11" db="EMBL/GenBank/DDBJ databases">
        <authorList>
            <person name="Kikuchi T."/>
        </authorList>
    </citation>
    <scope>NUCLEOTIDE SEQUENCE</scope>
    <source>
        <strain evidence="2">PS1010</strain>
    </source>
</reference>
<feature type="transmembrane region" description="Helical" evidence="1">
    <location>
        <begin position="95"/>
        <end position="118"/>
    </location>
</feature>
<keyword evidence="1" id="KW-0812">Transmembrane</keyword>
<dbReference type="AlphaFoldDB" id="A0A9P1MTI6"/>
<dbReference type="EMBL" id="CANHGI010000001">
    <property type="protein sequence ID" value="CAI5439462.1"/>
    <property type="molecule type" value="Genomic_DNA"/>
</dbReference>